<dbReference type="HOGENOM" id="CLU_942438_0_0_6"/>
<evidence type="ECO:0000313" key="3">
    <source>
        <dbReference type="EMBL" id="EHM54321.1"/>
    </source>
</evidence>
<dbReference type="PROSITE" id="PS51257">
    <property type="entry name" value="PROKAR_LIPOPROTEIN"/>
    <property type="match status" value="1"/>
</dbReference>
<dbReference type="EMBL" id="AGCM01000073">
    <property type="protein sequence ID" value="EHM54321.1"/>
    <property type="molecule type" value="Genomic_DNA"/>
</dbReference>
<dbReference type="SUPFAM" id="SSF48452">
    <property type="entry name" value="TPR-like"/>
    <property type="match status" value="1"/>
</dbReference>
<dbReference type="PATRIC" id="fig|797473.3.peg.1081"/>
<name>G9ZF01_9GAMM</name>
<gene>
    <name evidence="3" type="ORF">HMPREF9080_01341</name>
</gene>
<dbReference type="InterPro" id="IPR011990">
    <property type="entry name" value="TPR-like_helical_dom_sf"/>
</dbReference>
<organism evidence="3 4">
    <name type="scientific">Cardiobacterium valvarum F0432</name>
    <dbReference type="NCBI Taxonomy" id="797473"/>
    <lineage>
        <taxon>Bacteria</taxon>
        <taxon>Pseudomonadati</taxon>
        <taxon>Pseudomonadota</taxon>
        <taxon>Gammaproteobacteria</taxon>
        <taxon>Cardiobacteriales</taxon>
        <taxon>Cardiobacteriaceae</taxon>
        <taxon>Cardiobacterium</taxon>
    </lineage>
</organism>
<sequence>MIKRIRNMKYLWLGITTALFLSGCSVYGDGQAPVVNRNTQYGQQPAFGGQMPPQDGGFGFNPQGGGFNNMAIGGQPPVHPQQPPMRPPVNQPPVNQPLAQLPDIPVNPPQPAGQTQVQAASPYQPAAPTIKAAANANNPVTPPKTPQEPGVIAVREAVKEAPKTAANTPATPPADNKRQALRPGSSDVSIGAPSTPAVADNKAVASAQPAAKAEGETAVSALLKKASGALGKGDLDGAAAFLENAQRLDPKNSKILYDIANIRYHQGRYKEAESMASRAVQSGGNNAMLKKSWSLISNSRNKLGDSQGAVQAATKAASY</sequence>
<dbReference type="Gene3D" id="1.25.40.10">
    <property type="entry name" value="Tetratricopeptide repeat domain"/>
    <property type="match status" value="1"/>
</dbReference>
<feature type="signal peptide" evidence="2">
    <location>
        <begin position="1"/>
        <end position="28"/>
    </location>
</feature>
<evidence type="ECO:0000256" key="1">
    <source>
        <dbReference type="SAM" id="MobiDB-lite"/>
    </source>
</evidence>
<dbReference type="AlphaFoldDB" id="G9ZF01"/>
<keyword evidence="2" id="KW-0732">Signal</keyword>
<feature type="region of interest" description="Disordered" evidence="1">
    <location>
        <begin position="161"/>
        <end position="196"/>
    </location>
</feature>
<reference evidence="3 4" key="1">
    <citation type="submission" date="2011-08" db="EMBL/GenBank/DDBJ databases">
        <authorList>
            <person name="Weinstock G."/>
            <person name="Sodergren E."/>
            <person name="Clifton S."/>
            <person name="Fulton L."/>
            <person name="Fulton B."/>
            <person name="Courtney L."/>
            <person name="Fronick C."/>
            <person name="Harrison M."/>
            <person name="Strong C."/>
            <person name="Farmer C."/>
            <person name="Delahaunty K."/>
            <person name="Markovic C."/>
            <person name="Hall O."/>
            <person name="Minx P."/>
            <person name="Tomlinson C."/>
            <person name="Mitreva M."/>
            <person name="Hou S."/>
            <person name="Chen J."/>
            <person name="Wollam A."/>
            <person name="Pepin K.H."/>
            <person name="Johnson M."/>
            <person name="Bhonagiri V."/>
            <person name="Zhang X."/>
            <person name="Suruliraj S."/>
            <person name="Warren W."/>
            <person name="Chinwalla A."/>
            <person name="Mardis E.R."/>
            <person name="Wilson R.K."/>
        </authorList>
    </citation>
    <scope>NUCLEOTIDE SEQUENCE [LARGE SCALE GENOMIC DNA]</scope>
    <source>
        <strain evidence="3 4">F0432</strain>
    </source>
</reference>
<feature type="chain" id="PRO_5003529307" evidence="2">
    <location>
        <begin position="29"/>
        <end position="319"/>
    </location>
</feature>
<protein>
    <submittedName>
        <fullName evidence="3">Tetratricopeptide repeat protein</fullName>
    </submittedName>
</protein>
<dbReference type="SMART" id="SM00028">
    <property type="entry name" value="TPR"/>
    <property type="match status" value="2"/>
</dbReference>
<evidence type="ECO:0000256" key="2">
    <source>
        <dbReference type="SAM" id="SignalP"/>
    </source>
</evidence>
<dbReference type="STRING" id="797473.HMPREF9080_01341"/>
<dbReference type="Proteomes" id="UP000004750">
    <property type="component" value="Unassembled WGS sequence"/>
</dbReference>
<accession>G9ZF01</accession>
<dbReference type="Pfam" id="PF14559">
    <property type="entry name" value="TPR_19"/>
    <property type="match status" value="1"/>
</dbReference>
<comment type="caution">
    <text evidence="3">The sequence shown here is derived from an EMBL/GenBank/DDBJ whole genome shotgun (WGS) entry which is preliminary data.</text>
</comment>
<dbReference type="InterPro" id="IPR019734">
    <property type="entry name" value="TPR_rpt"/>
</dbReference>
<evidence type="ECO:0000313" key="4">
    <source>
        <dbReference type="Proteomes" id="UP000004750"/>
    </source>
</evidence>
<proteinExistence type="predicted"/>